<evidence type="ECO:0000313" key="8">
    <source>
        <dbReference type="EMBL" id="MDD9205169.1"/>
    </source>
</evidence>
<keyword evidence="4" id="KW-0677">Repeat</keyword>
<dbReference type="InterPro" id="IPR000644">
    <property type="entry name" value="CBS_dom"/>
</dbReference>
<evidence type="ECO:0000256" key="3">
    <source>
        <dbReference type="ARBA" id="ARBA00022475"/>
    </source>
</evidence>
<accession>A0ABT5TT69</accession>
<reference evidence="8" key="1">
    <citation type="submission" date="2023-02" db="EMBL/GenBank/DDBJ databases">
        <title>Georgenia sp.10Sc9-8, isolated from a soil sample collected from the Taklamakan desert.</title>
        <authorList>
            <person name="Liu S."/>
        </authorList>
    </citation>
    <scope>NUCLEOTIDE SEQUENCE</scope>
    <source>
        <strain evidence="8">10Sc9-8</strain>
    </source>
</reference>
<keyword evidence="3" id="KW-1003">Cell membrane</keyword>
<dbReference type="SMART" id="SM01091">
    <property type="entry name" value="CorC_HlyC"/>
    <property type="match status" value="1"/>
</dbReference>
<keyword evidence="9" id="KW-1185">Reference proteome</keyword>
<dbReference type="CDD" id="cd04590">
    <property type="entry name" value="CBS_pair_CorC_HlyC_assoc"/>
    <property type="match status" value="1"/>
</dbReference>
<gene>
    <name evidence="8" type="ORF">PU560_01660</name>
</gene>
<dbReference type="PANTHER" id="PTHR22777">
    <property type="entry name" value="HEMOLYSIN-RELATED"/>
    <property type="match status" value="1"/>
</dbReference>
<comment type="similarity">
    <text evidence="2">Belongs to the UPF0053 family.</text>
</comment>
<dbReference type="InterPro" id="IPR036318">
    <property type="entry name" value="FAD-bd_PCMH-like_sf"/>
</dbReference>
<dbReference type="EMBL" id="JARACI010000314">
    <property type="protein sequence ID" value="MDD9205169.1"/>
    <property type="molecule type" value="Genomic_DNA"/>
</dbReference>
<dbReference type="InterPro" id="IPR046342">
    <property type="entry name" value="CBS_dom_sf"/>
</dbReference>
<feature type="non-terminal residue" evidence="8">
    <location>
        <position position="1"/>
    </location>
</feature>
<evidence type="ECO:0000256" key="1">
    <source>
        <dbReference type="ARBA" id="ARBA00004651"/>
    </source>
</evidence>
<organism evidence="8 9">
    <name type="scientific">Georgenia halotolerans</name>
    <dbReference type="NCBI Taxonomy" id="3028317"/>
    <lineage>
        <taxon>Bacteria</taxon>
        <taxon>Bacillati</taxon>
        <taxon>Actinomycetota</taxon>
        <taxon>Actinomycetes</taxon>
        <taxon>Micrococcales</taxon>
        <taxon>Bogoriellaceae</taxon>
        <taxon>Georgenia</taxon>
    </lineage>
</organism>
<evidence type="ECO:0000256" key="2">
    <source>
        <dbReference type="ARBA" id="ARBA00006337"/>
    </source>
</evidence>
<sequence length="177" mass="19268">AHRRPDAEDAVVAEVMREAVFVPETKLVDDLLREMQAESFHIAMVVDEYGGIAGLVTIEDLLEELVGEMTDEHDRAEPEVEDLGDGVVRVPARLPIGELGDLFDLEIEDDDVDSAGGLLAKALGRVPLSGAQVDVHGLHLVAERTEGRRRRISTILVSQVAPAQEEDLVSDETQARA</sequence>
<comment type="subcellular location">
    <subcellularLocation>
        <location evidence="1">Cell membrane</location>
        <topology evidence="1">Multi-pass membrane protein</topology>
    </subcellularLocation>
</comment>
<proteinExistence type="inferred from homology"/>
<dbReference type="InterPro" id="IPR016169">
    <property type="entry name" value="FAD-bd_PCMH_sub2"/>
</dbReference>
<evidence type="ECO:0000256" key="6">
    <source>
        <dbReference type="PROSITE-ProRule" id="PRU00703"/>
    </source>
</evidence>
<comment type="caution">
    <text evidence="8">The sequence shown here is derived from an EMBL/GenBank/DDBJ whole genome shotgun (WGS) entry which is preliminary data.</text>
</comment>
<dbReference type="Proteomes" id="UP001165561">
    <property type="component" value="Unassembled WGS sequence"/>
</dbReference>
<dbReference type="InterPro" id="IPR005170">
    <property type="entry name" value="Transptr-assoc_dom"/>
</dbReference>
<dbReference type="Pfam" id="PF03471">
    <property type="entry name" value="CorC_HlyC"/>
    <property type="match status" value="1"/>
</dbReference>
<dbReference type="InterPro" id="IPR044751">
    <property type="entry name" value="Ion_transp-like_CBS"/>
</dbReference>
<evidence type="ECO:0000259" key="7">
    <source>
        <dbReference type="PROSITE" id="PS51371"/>
    </source>
</evidence>
<dbReference type="SUPFAM" id="SSF56176">
    <property type="entry name" value="FAD-binding/transporter-associated domain-like"/>
    <property type="match status" value="1"/>
</dbReference>
<keyword evidence="3" id="KW-0472">Membrane</keyword>
<dbReference type="Gene3D" id="3.30.465.10">
    <property type="match status" value="1"/>
</dbReference>
<feature type="domain" description="CBS" evidence="7">
    <location>
        <begin position="15"/>
        <end position="72"/>
    </location>
</feature>
<evidence type="ECO:0000256" key="5">
    <source>
        <dbReference type="ARBA" id="ARBA00023122"/>
    </source>
</evidence>
<dbReference type="PANTHER" id="PTHR22777:SF32">
    <property type="entry name" value="UPF0053 INNER MEMBRANE PROTEIN YFJD"/>
    <property type="match status" value="1"/>
</dbReference>
<dbReference type="Pfam" id="PF00571">
    <property type="entry name" value="CBS"/>
    <property type="match status" value="1"/>
</dbReference>
<dbReference type="SUPFAM" id="SSF54631">
    <property type="entry name" value="CBS-domain pair"/>
    <property type="match status" value="1"/>
</dbReference>
<dbReference type="Gene3D" id="3.90.1280.20">
    <property type="match status" value="1"/>
</dbReference>
<name>A0ABT5TT69_9MICO</name>
<keyword evidence="5 6" id="KW-0129">CBS domain</keyword>
<protein>
    <submittedName>
        <fullName evidence="8">Transporter associated domain-containing protein</fullName>
    </submittedName>
</protein>
<evidence type="ECO:0000256" key="4">
    <source>
        <dbReference type="ARBA" id="ARBA00022737"/>
    </source>
</evidence>
<dbReference type="PROSITE" id="PS51371">
    <property type="entry name" value="CBS"/>
    <property type="match status" value="1"/>
</dbReference>
<evidence type="ECO:0000313" key="9">
    <source>
        <dbReference type="Proteomes" id="UP001165561"/>
    </source>
</evidence>